<evidence type="ECO:0000313" key="5">
    <source>
        <dbReference type="EMBL" id="KAK4287831.1"/>
    </source>
</evidence>
<dbReference type="EMBL" id="JAWZYT010006638">
    <property type="protein sequence ID" value="KAK4287831.1"/>
    <property type="molecule type" value="Genomic_DNA"/>
</dbReference>
<dbReference type="GO" id="GO:0031012">
    <property type="term" value="C:extracellular matrix"/>
    <property type="evidence" value="ECO:0007669"/>
    <property type="project" value="TreeGrafter"/>
</dbReference>
<dbReference type="InterPro" id="IPR050328">
    <property type="entry name" value="Dev_Immune_Receptor"/>
</dbReference>
<evidence type="ECO:0000256" key="2">
    <source>
        <dbReference type="ARBA" id="ARBA00022729"/>
    </source>
</evidence>
<dbReference type="InterPro" id="IPR003591">
    <property type="entry name" value="Leu-rich_rpt_typical-subtyp"/>
</dbReference>
<accession>A0AAE1NED6</accession>
<keyword evidence="6" id="KW-1185">Reference proteome</keyword>
<dbReference type="InterPro" id="IPR032675">
    <property type="entry name" value="LRR_dom_sf"/>
</dbReference>
<gene>
    <name evidence="5" type="ORF">Pmani_039111</name>
</gene>
<protein>
    <submittedName>
        <fullName evidence="5">Uncharacterized protein</fullName>
    </submittedName>
</protein>
<dbReference type="PANTHER" id="PTHR24373">
    <property type="entry name" value="SLIT RELATED LEUCINE-RICH REPEAT NEURONAL PROTEIN"/>
    <property type="match status" value="1"/>
</dbReference>
<comment type="caution">
    <text evidence="5">The sequence shown here is derived from an EMBL/GenBank/DDBJ whole genome shotgun (WGS) entry which is preliminary data.</text>
</comment>
<name>A0AAE1NED6_9EUCA</name>
<dbReference type="Pfam" id="PF13855">
    <property type="entry name" value="LRR_8"/>
    <property type="match status" value="1"/>
</dbReference>
<sequence length="175" mass="18526">MIHFYQNSISGFPFALLSQMPVLKELRLYGNQISGFPTITSQSLEVLSLGYNPLGTLPVTAFASTPSLTEIHLYWAAITDILPGTIVNMNNLTMVSLRDNHLTSLPEACIVMPGLPYTNVYLHNNTITSVAPNAITGVGGGVVGPSRQPTDGAGGDHVETHAGGRCYPSTSGVTP</sequence>
<organism evidence="5 6">
    <name type="scientific">Petrolisthes manimaculis</name>
    <dbReference type="NCBI Taxonomy" id="1843537"/>
    <lineage>
        <taxon>Eukaryota</taxon>
        <taxon>Metazoa</taxon>
        <taxon>Ecdysozoa</taxon>
        <taxon>Arthropoda</taxon>
        <taxon>Crustacea</taxon>
        <taxon>Multicrustacea</taxon>
        <taxon>Malacostraca</taxon>
        <taxon>Eumalacostraca</taxon>
        <taxon>Eucarida</taxon>
        <taxon>Decapoda</taxon>
        <taxon>Pleocyemata</taxon>
        <taxon>Anomura</taxon>
        <taxon>Galatheoidea</taxon>
        <taxon>Porcellanidae</taxon>
        <taxon>Petrolisthes</taxon>
    </lineage>
</organism>
<dbReference type="AlphaFoldDB" id="A0AAE1NED6"/>
<dbReference type="InterPro" id="IPR001611">
    <property type="entry name" value="Leu-rich_rpt"/>
</dbReference>
<evidence type="ECO:0000313" key="6">
    <source>
        <dbReference type="Proteomes" id="UP001292094"/>
    </source>
</evidence>
<keyword evidence="2" id="KW-0732">Signal</keyword>
<dbReference type="SUPFAM" id="SSF52058">
    <property type="entry name" value="L domain-like"/>
    <property type="match status" value="1"/>
</dbReference>
<dbReference type="Proteomes" id="UP001292094">
    <property type="component" value="Unassembled WGS sequence"/>
</dbReference>
<proteinExistence type="predicted"/>
<dbReference type="SMART" id="SM00369">
    <property type="entry name" value="LRR_TYP"/>
    <property type="match status" value="3"/>
</dbReference>
<keyword evidence="1" id="KW-0433">Leucine-rich repeat</keyword>
<dbReference type="GO" id="GO:0005615">
    <property type="term" value="C:extracellular space"/>
    <property type="evidence" value="ECO:0007669"/>
    <property type="project" value="TreeGrafter"/>
</dbReference>
<evidence type="ECO:0000256" key="1">
    <source>
        <dbReference type="ARBA" id="ARBA00022614"/>
    </source>
</evidence>
<dbReference type="PANTHER" id="PTHR24373:SF262">
    <property type="entry name" value="LEUCINE-RICH REPEAT-CONTAINING PROTEIN 15"/>
    <property type="match status" value="1"/>
</dbReference>
<evidence type="ECO:0000256" key="4">
    <source>
        <dbReference type="SAM" id="MobiDB-lite"/>
    </source>
</evidence>
<feature type="region of interest" description="Disordered" evidence="4">
    <location>
        <begin position="143"/>
        <end position="175"/>
    </location>
</feature>
<reference evidence="5" key="1">
    <citation type="submission" date="2023-11" db="EMBL/GenBank/DDBJ databases">
        <title>Genome assemblies of two species of porcelain crab, Petrolisthes cinctipes and Petrolisthes manimaculis (Anomura: Porcellanidae).</title>
        <authorList>
            <person name="Angst P."/>
        </authorList>
    </citation>
    <scope>NUCLEOTIDE SEQUENCE</scope>
    <source>
        <strain evidence="5">PB745_02</strain>
        <tissue evidence="5">Gill</tissue>
    </source>
</reference>
<dbReference type="Gene3D" id="3.80.10.10">
    <property type="entry name" value="Ribonuclease Inhibitor"/>
    <property type="match status" value="1"/>
</dbReference>
<keyword evidence="3" id="KW-0677">Repeat</keyword>
<evidence type="ECO:0000256" key="3">
    <source>
        <dbReference type="ARBA" id="ARBA00022737"/>
    </source>
</evidence>